<dbReference type="SUPFAM" id="SSF103515">
    <property type="entry name" value="Autotransporter"/>
    <property type="match status" value="1"/>
</dbReference>
<evidence type="ECO:0000256" key="1">
    <source>
        <dbReference type="SAM" id="SignalP"/>
    </source>
</evidence>
<dbReference type="InterPro" id="IPR006315">
    <property type="entry name" value="OM_autotransptr_brl_dom"/>
</dbReference>
<reference evidence="3 4" key="1">
    <citation type="submission" date="2018-04" db="EMBL/GenBank/DDBJ databases">
        <title>Novel Campyloabacter and Helicobacter Species and Strains.</title>
        <authorList>
            <person name="Mannion A.J."/>
            <person name="Shen Z."/>
            <person name="Fox J.G."/>
        </authorList>
    </citation>
    <scope>NUCLEOTIDE SEQUENCE [LARGE SCALE GENOMIC DNA]</scope>
    <source>
        <strain evidence="3 4">ATCC 700242</strain>
    </source>
</reference>
<dbReference type="AlphaFoldDB" id="A0A3D8IUC3"/>
<dbReference type="Pfam" id="PF03797">
    <property type="entry name" value="Autotransporter"/>
    <property type="match status" value="1"/>
</dbReference>
<dbReference type="SMART" id="SM00869">
    <property type="entry name" value="Autotransporter"/>
    <property type="match status" value="1"/>
</dbReference>
<accession>A0A3D8IUC3</accession>
<evidence type="ECO:0000259" key="2">
    <source>
        <dbReference type="PROSITE" id="PS51208"/>
    </source>
</evidence>
<dbReference type="InterPro" id="IPR005546">
    <property type="entry name" value="Autotransporte_beta"/>
</dbReference>
<sequence>MNKNIKRGEGYNQSSKQRSFTSLIALGLSPLLSGTAIANTAILEGGGDRSNLRITQNIVTTDGTTKSITAQGRITLGSPNAKITIDSINGSKTVISANRLNGNISRLNTQGDSNITNAIRLIAKDATMTIDEIIGGINKANTLNGIMLMFDHANLTIGSMSAGDNTHNGVIFGGTTVVNGNISKTGSGTNNFVLTADSSLLTLRGANNTIQNLVIQSDTKNGTGLTLDASLNNIQTTIDTIYYGDRLNLVFAGVDAQRSINLNLDTTKNNQLRSVSAISGLNNVLTLNGNGTMSIDDIVQVAEGGGLTFSLGTGTTLDLKEGMSGNGETSIRIDSGYATNTATLAGGIIQVKNVEFSGTSSQLTLQADQTYISNLLANASASTLVLDGSLNPIIAEIQEIKGNSLKVLMRGGGTTTSKNFNNSKRTELYLNGGVIESVGVESGFFNSIYFSSGTTTITSPINHTTTPNSNSRLLLSLEGGNLVLGSEINISADNSNSTLQTRVDIQIDSGTLSLSGQNNTINNLSVTQGTIDLAMTDSQGKPILRTGQTRDFKTLNINNLSITDALTFNLYVNSKTGETNKADKVILKNRFQDSGTAIFTVMGDTHDILAITYDSNKSDNIQIGEGMQNVNVMGGESLIGYDVIKAQIIKTDDGKVYLGSSINQGVASEIKDVVRSALTVNYDLYLANFNSLNKRMGELRDNPNTQGVWARIFGGSISNDFGAGSKTDYVTAQGGYDYALGAGENAKNYTGVTFAYSRSWTKSNTLNIQANNSINNTTTIALKDVSSSMVEVGVYNSYVADSGWYNDTILKFNYIMGVFSMTDNPSLESKTNNFAMVLSDEFGYRYKFGGDESYYIDPQVELALGYFNQSDFNRAIQNTSSTLQASQDSIFTLRTRAGAVLGKKLNVEKGFASLYVGGFYEYDYINGGNAQILSNSRIITSLGNTPSNGRVVMNLGSNIDLTGNARLYIDVERSFEDKQKTFMQFNFGARYGF</sequence>
<gene>
    <name evidence="3" type="ORF">CQA62_04590</name>
</gene>
<keyword evidence="1" id="KW-0732">Signal</keyword>
<keyword evidence="4" id="KW-1185">Reference proteome</keyword>
<dbReference type="RefSeq" id="WP_115585122.1">
    <property type="nucleotide sequence ID" value="NZ_NXLU01000005.1"/>
</dbReference>
<dbReference type="Proteomes" id="UP000257067">
    <property type="component" value="Unassembled WGS sequence"/>
</dbReference>
<dbReference type="Gene3D" id="2.40.128.130">
    <property type="entry name" value="Autotransporter beta-domain"/>
    <property type="match status" value="1"/>
</dbReference>
<name>A0A3D8IUC3_9HELI</name>
<protein>
    <recommendedName>
        <fullName evidence="2">Autotransporter domain-containing protein</fullName>
    </recommendedName>
</protein>
<comment type="caution">
    <text evidence="3">The sequence shown here is derived from an EMBL/GenBank/DDBJ whole genome shotgun (WGS) entry which is preliminary data.</text>
</comment>
<feature type="chain" id="PRO_5017639305" description="Autotransporter domain-containing protein" evidence="1">
    <location>
        <begin position="39"/>
        <end position="993"/>
    </location>
</feature>
<feature type="domain" description="Autotransporter" evidence="2">
    <location>
        <begin position="701"/>
        <end position="993"/>
    </location>
</feature>
<dbReference type="PROSITE" id="PS51208">
    <property type="entry name" value="AUTOTRANSPORTER"/>
    <property type="match status" value="1"/>
</dbReference>
<proteinExistence type="predicted"/>
<dbReference type="GO" id="GO:0019867">
    <property type="term" value="C:outer membrane"/>
    <property type="evidence" value="ECO:0007669"/>
    <property type="project" value="InterPro"/>
</dbReference>
<feature type="signal peptide" evidence="1">
    <location>
        <begin position="1"/>
        <end position="38"/>
    </location>
</feature>
<dbReference type="NCBIfam" id="TIGR01414">
    <property type="entry name" value="autotrans_barl"/>
    <property type="match status" value="1"/>
</dbReference>
<dbReference type="EMBL" id="NXLU01000005">
    <property type="protein sequence ID" value="RDU68889.1"/>
    <property type="molecule type" value="Genomic_DNA"/>
</dbReference>
<evidence type="ECO:0000313" key="4">
    <source>
        <dbReference type="Proteomes" id="UP000257067"/>
    </source>
</evidence>
<evidence type="ECO:0000313" key="3">
    <source>
        <dbReference type="EMBL" id="RDU68889.1"/>
    </source>
</evidence>
<organism evidence="3 4">
    <name type="scientific">Helicobacter cholecystus</name>
    <dbReference type="NCBI Taxonomy" id="45498"/>
    <lineage>
        <taxon>Bacteria</taxon>
        <taxon>Pseudomonadati</taxon>
        <taxon>Campylobacterota</taxon>
        <taxon>Epsilonproteobacteria</taxon>
        <taxon>Campylobacterales</taxon>
        <taxon>Helicobacteraceae</taxon>
        <taxon>Helicobacter</taxon>
    </lineage>
</organism>
<dbReference type="InterPro" id="IPR036709">
    <property type="entry name" value="Autotransporte_beta_dom_sf"/>
</dbReference>